<comment type="caution">
    <text evidence="2">The sequence shown here is derived from an EMBL/GenBank/DDBJ whole genome shotgun (WGS) entry which is preliminary data.</text>
</comment>
<keyword evidence="3" id="KW-1185">Reference proteome</keyword>
<dbReference type="AlphaFoldDB" id="A0A8X6LX71"/>
<keyword evidence="1" id="KW-0472">Membrane</keyword>
<gene>
    <name evidence="2" type="ORF">TNCT_155541</name>
</gene>
<sequence length="130" mass="14810">MAPPTYVSWSAISSPRRVLSFDFRSGLDEDEAIYLPSNLVADKVPTFLKQLLEMTISFHVKQASHHVMPKGFVFKDVSVFILTFFLLYSTVPLIHDTYKCNMMDPILEALSRLSKDFITSVKKKQPKLAP</sequence>
<dbReference type="EMBL" id="BMAO01018513">
    <property type="protein sequence ID" value="GFR23982.1"/>
    <property type="molecule type" value="Genomic_DNA"/>
</dbReference>
<keyword evidence="1" id="KW-1133">Transmembrane helix</keyword>
<proteinExistence type="predicted"/>
<protein>
    <submittedName>
        <fullName evidence="2">Uncharacterized protein</fullName>
    </submittedName>
</protein>
<keyword evidence="1" id="KW-0812">Transmembrane</keyword>
<evidence type="ECO:0000313" key="3">
    <source>
        <dbReference type="Proteomes" id="UP000887116"/>
    </source>
</evidence>
<reference evidence="2" key="1">
    <citation type="submission" date="2020-07" db="EMBL/GenBank/DDBJ databases">
        <title>Multicomponent nature underlies the extraordinary mechanical properties of spider dragline silk.</title>
        <authorList>
            <person name="Kono N."/>
            <person name="Nakamura H."/>
            <person name="Mori M."/>
            <person name="Yoshida Y."/>
            <person name="Ohtoshi R."/>
            <person name="Malay A.D."/>
            <person name="Moran D.A.P."/>
            <person name="Tomita M."/>
            <person name="Numata K."/>
            <person name="Arakawa K."/>
        </authorList>
    </citation>
    <scope>NUCLEOTIDE SEQUENCE</scope>
</reference>
<name>A0A8X6LX71_TRICU</name>
<accession>A0A8X6LX71</accession>
<evidence type="ECO:0000313" key="2">
    <source>
        <dbReference type="EMBL" id="GFR23982.1"/>
    </source>
</evidence>
<organism evidence="2 3">
    <name type="scientific">Trichonephila clavata</name>
    <name type="common">Joro spider</name>
    <name type="synonym">Nephila clavata</name>
    <dbReference type="NCBI Taxonomy" id="2740835"/>
    <lineage>
        <taxon>Eukaryota</taxon>
        <taxon>Metazoa</taxon>
        <taxon>Ecdysozoa</taxon>
        <taxon>Arthropoda</taxon>
        <taxon>Chelicerata</taxon>
        <taxon>Arachnida</taxon>
        <taxon>Araneae</taxon>
        <taxon>Araneomorphae</taxon>
        <taxon>Entelegynae</taxon>
        <taxon>Araneoidea</taxon>
        <taxon>Nephilidae</taxon>
        <taxon>Trichonephila</taxon>
    </lineage>
</organism>
<dbReference type="Proteomes" id="UP000887116">
    <property type="component" value="Unassembled WGS sequence"/>
</dbReference>
<evidence type="ECO:0000256" key="1">
    <source>
        <dbReference type="SAM" id="Phobius"/>
    </source>
</evidence>
<feature type="transmembrane region" description="Helical" evidence="1">
    <location>
        <begin position="77"/>
        <end position="94"/>
    </location>
</feature>